<sequence>MQCTCELNGTATLVGHWTQEDIDALNRAGRVWASIQDGYGFEQLEMDEFSLKERTVPISGTPNGLPGIALRAAWNDWFYQYAKNQDPQVHQELIRRMAEGNLSVFLYFQEENEYDFEYTGESDWLLLSSDGAELKLESVPNQARKDLIRRRQEDGYYKIYVDYFSREGEDEDWDEEDEDWDEDEEDYEDEEDEEDGEDDNADAWDADFEQRWNKGRTQDWLYEVQEDGSVTLVRYVGPGGAVSVPSELQGHPVAELAGQGTITLESRWSTSVQWRNGAFRNRTDVTAVVLPEGLQAIGEQAFRGCTALTSVTLPEGVRSIGSLAFQGCTALEELDLPSTATKLDWGCFSNCTALRRVSLSKRLKTLPQLAFQGCTSLPSVELPRGLVKIEGSAFAGCTALTEVTIPGQVLEVGQNAFFRCTALERLTLGEKLRDCSEAFQECFSLAEVVLPGSVQNFTRAFQRCGLKSVTLSEGIEAVGDGAFAFCSDLTRVHLPESLRRIEDGAFARCTALPAIAIPVGVKFVGEAAFLGCDALFSGLLDLSGTTDYNISASYDLRDGSWHTWTITGYHGPDTDITVPSEVAGKPIARIAPEAFAGYTSESCAQLRRVVLPHGIRELYPLTFKDCKHLEEVVLPDTLEELSQGVFDGCDALHKLTIPPSVTYFHLQAIPDRAGLTLCVEPSSAAYGFAKANWENVSLQLPAADPASLTIAGKAFVLTGDFTHCGGDRDAVKALIEEKGGRCTGSVSGKTSYLVLGDAGGAGDKKIQKAKDLQAEGKDLRIISESDLFQVL</sequence>
<dbReference type="Gene3D" id="3.40.50.10190">
    <property type="entry name" value="BRCT domain"/>
    <property type="match status" value="1"/>
</dbReference>
<dbReference type="InterPro" id="IPR053139">
    <property type="entry name" value="Surface_bspA-like"/>
</dbReference>
<proteinExistence type="predicted"/>
<gene>
    <name evidence="3" type="ORF">H9714_08205</name>
</gene>
<dbReference type="InterPro" id="IPR001357">
    <property type="entry name" value="BRCT_dom"/>
</dbReference>
<dbReference type="PANTHER" id="PTHR45661:SF3">
    <property type="entry name" value="IG-LIKE DOMAIN-CONTAINING PROTEIN"/>
    <property type="match status" value="1"/>
</dbReference>
<dbReference type="Pfam" id="PF00533">
    <property type="entry name" value="BRCT"/>
    <property type="match status" value="1"/>
</dbReference>
<feature type="region of interest" description="Disordered" evidence="1">
    <location>
        <begin position="168"/>
        <end position="203"/>
    </location>
</feature>
<protein>
    <submittedName>
        <fullName evidence="3">Leucine-rich repeat protein</fullName>
    </submittedName>
</protein>
<dbReference type="PROSITE" id="PS50172">
    <property type="entry name" value="BRCT"/>
    <property type="match status" value="1"/>
</dbReference>
<dbReference type="InterPro" id="IPR026906">
    <property type="entry name" value="LRR_5"/>
</dbReference>
<dbReference type="CDD" id="cd17748">
    <property type="entry name" value="BRCT_DNA_ligase_like"/>
    <property type="match status" value="1"/>
</dbReference>
<dbReference type="InterPro" id="IPR036420">
    <property type="entry name" value="BRCT_dom_sf"/>
</dbReference>
<dbReference type="InterPro" id="IPR032675">
    <property type="entry name" value="LRR_dom_sf"/>
</dbReference>
<reference evidence="3" key="1">
    <citation type="journal article" date="2021" name="PeerJ">
        <title>Extensive microbial diversity within the chicken gut microbiome revealed by metagenomics and culture.</title>
        <authorList>
            <person name="Gilroy R."/>
            <person name="Ravi A."/>
            <person name="Getino M."/>
            <person name="Pursley I."/>
            <person name="Horton D.L."/>
            <person name="Alikhan N.F."/>
            <person name="Baker D."/>
            <person name="Gharbi K."/>
            <person name="Hall N."/>
            <person name="Watson M."/>
            <person name="Adriaenssens E.M."/>
            <person name="Foster-Nyarko E."/>
            <person name="Jarju S."/>
            <person name="Secka A."/>
            <person name="Antonio M."/>
            <person name="Oren A."/>
            <person name="Chaudhuri R.R."/>
            <person name="La Ragione R."/>
            <person name="Hildebrand F."/>
            <person name="Pallen M.J."/>
        </authorList>
    </citation>
    <scope>NUCLEOTIDE SEQUENCE</scope>
    <source>
        <strain evidence="3">CHK189-11263</strain>
    </source>
</reference>
<dbReference type="Proteomes" id="UP000824208">
    <property type="component" value="Unassembled WGS sequence"/>
</dbReference>
<evidence type="ECO:0000259" key="2">
    <source>
        <dbReference type="PROSITE" id="PS50172"/>
    </source>
</evidence>
<dbReference type="PANTHER" id="PTHR45661">
    <property type="entry name" value="SURFACE ANTIGEN"/>
    <property type="match status" value="1"/>
</dbReference>
<reference evidence="3" key="2">
    <citation type="submission" date="2021-04" db="EMBL/GenBank/DDBJ databases">
        <authorList>
            <person name="Gilroy R."/>
        </authorList>
    </citation>
    <scope>NUCLEOTIDE SEQUENCE</scope>
    <source>
        <strain evidence="3">CHK189-11263</strain>
    </source>
</reference>
<dbReference type="SUPFAM" id="SSF52113">
    <property type="entry name" value="BRCT domain"/>
    <property type="match status" value="1"/>
</dbReference>
<accession>A0A9D2MCP5</accession>
<dbReference type="SUPFAM" id="SSF52058">
    <property type="entry name" value="L domain-like"/>
    <property type="match status" value="2"/>
</dbReference>
<dbReference type="Pfam" id="PF13306">
    <property type="entry name" value="LRR_5"/>
    <property type="match status" value="3"/>
</dbReference>
<name>A0A9D2MCP5_9FIRM</name>
<dbReference type="AlphaFoldDB" id="A0A9D2MCP5"/>
<feature type="domain" description="BRCT" evidence="2">
    <location>
        <begin position="705"/>
        <end position="791"/>
    </location>
</feature>
<organism evidence="3 4">
    <name type="scientific">Candidatus Flavonifractor intestinipullorum</name>
    <dbReference type="NCBI Taxonomy" id="2838587"/>
    <lineage>
        <taxon>Bacteria</taxon>
        <taxon>Bacillati</taxon>
        <taxon>Bacillota</taxon>
        <taxon>Clostridia</taxon>
        <taxon>Eubacteriales</taxon>
        <taxon>Oscillospiraceae</taxon>
        <taxon>Flavonifractor</taxon>
    </lineage>
</organism>
<evidence type="ECO:0000313" key="3">
    <source>
        <dbReference type="EMBL" id="HJB57519.1"/>
    </source>
</evidence>
<dbReference type="Gene3D" id="3.80.10.10">
    <property type="entry name" value="Ribonuclease Inhibitor"/>
    <property type="match status" value="3"/>
</dbReference>
<dbReference type="EMBL" id="DWYC01000072">
    <property type="protein sequence ID" value="HJB57519.1"/>
    <property type="molecule type" value="Genomic_DNA"/>
</dbReference>
<evidence type="ECO:0000313" key="4">
    <source>
        <dbReference type="Proteomes" id="UP000824208"/>
    </source>
</evidence>
<comment type="caution">
    <text evidence="3">The sequence shown here is derived from an EMBL/GenBank/DDBJ whole genome shotgun (WGS) entry which is preliminary data.</text>
</comment>
<evidence type="ECO:0000256" key="1">
    <source>
        <dbReference type="SAM" id="MobiDB-lite"/>
    </source>
</evidence>